<gene>
    <name evidence="3" type="primary">NPR2</name>
    <name evidence="3" type="ORF">I7I51_03665</name>
</gene>
<dbReference type="PANTHER" id="PTHR12991">
    <property type="entry name" value="NITROGEN PERMEASE REGULATOR 2/TUMOR SUPPRESSOR CANDIDATE 4"/>
    <property type="match status" value="1"/>
</dbReference>
<accession>A0A8A1M8A1</accession>
<dbReference type="AlphaFoldDB" id="A0A8A1M8A1"/>
<dbReference type="PANTHER" id="PTHR12991:SF10">
    <property type="entry name" value="GATOR COMPLEX PROTEIN NPRL2"/>
    <property type="match status" value="1"/>
</dbReference>
<dbReference type="VEuPathDB" id="FungiDB:I7I51_03665"/>
<dbReference type="GO" id="GO:1904262">
    <property type="term" value="P:negative regulation of TORC1 signaling"/>
    <property type="evidence" value="ECO:0007669"/>
    <property type="project" value="TreeGrafter"/>
</dbReference>
<dbReference type="OrthoDB" id="338854at2759"/>
<protein>
    <submittedName>
        <fullName evidence="3">Nitrogen permease regulator family</fullName>
    </submittedName>
</protein>
<dbReference type="EMBL" id="CP069111">
    <property type="protein sequence ID" value="QSS61490.1"/>
    <property type="molecule type" value="Genomic_DNA"/>
</dbReference>
<comment type="similarity">
    <text evidence="1">Belongs to the NPR2 family.</text>
</comment>
<organism evidence="3 4">
    <name type="scientific">Ajellomyces capsulatus</name>
    <name type="common">Darling's disease fungus</name>
    <name type="synonym">Histoplasma capsulatum</name>
    <dbReference type="NCBI Taxonomy" id="5037"/>
    <lineage>
        <taxon>Eukaryota</taxon>
        <taxon>Fungi</taxon>
        <taxon>Dikarya</taxon>
        <taxon>Ascomycota</taxon>
        <taxon>Pezizomycotina</taxon>
        <taxon>Eurotiomycetes</taxon>
        <taxon>Eurotiomycetidae</taxon>
        <taxon>Onygenales</taxon>
        <taxon>Ajellomycetaceae</taxon>
        <taxon>Histoplasma</taxon>
    </lineage>
</organism>
<dbReference type="GO" id="GO:0010508">
    <property type="term" value="P:positive regulation of autophagy"/>
    <property type="evidence" value="ECO:0007669"/>
    <property type="project" value="TreeGrafter"/>
</dbReference>
<sequence length="521" mass="58054">MIKAIFYSKFDTQEGPKVVHQVPDGAIVSSPTAPPNQSPLIAFSDISFFVIPRQELCGNLIHVCSGGYRILGSPVCMTSPKYDRNEFIFNFCIVLAEDEEFGTFKSVVQKLADLMCGLEEQSGFLSKDFSKGGEGKVYSLCETLMEDLNNYCECMIPIDELNTLNIKLFPIYPSPPIVKAWHVPLFTVRYEAFMDENWDLTMQRVVPFINGVNSVRIISVLADTDFSLTCSAIRHLIYYGCIFLLDIFSFSAIYAPTAQFGSTIAIDEDMQRECARYVNTRFAPTPSITAPPTVNPSTQSALSSSSRNRQKACSEVDHDEIWPLVANSGTGNKSAGIVDGVGLIELYASLRQGKTVKQFYIEHIHELANIDLRRFITFGVIKGFLYRVHKYAYATGYLTQQTRQHRPGLASTASSSFVVSSGPDLGGRRLSSQSRRSISSRDGGHSATLSPINDDSAIEDDRDDDYALGDDEEVGIDDKTLGSYLDGAHCFDQICTELEISEKELTDRLRRYPFEVQIIDR</sequence>
<evidence type="ECO:0000256" key="1">
    <source>
        <dbReference type="ARBA" id="ARBA00008433"/>
    </source>
</evidence>
<name>A0A8A1M8A1_AJECA</name>
<evidence type="ECO:0000313" key="3">
    <source>
        <dbReference type="EMBL" id="QSS61490.1"/>
    </source>
</evidence>
<proteinExistence type="inferred from homology"/>
<feature type="compositionally biased region" description="Low complexity" evidence="2">
    <location>
        <begin position="428"/>
        <end position="441"/>
    </location>
</feature>
<evidence type="ECO:0000256" key="2">
    <source>
        <dbReference type="SAM" id="MobiDB-lite"/>
    </source>
</evidence>
<dbReference type="InterPro" id="IPR009348">
    <property type="entry name" value="NPR2-like"/>
</dbReference>
<feature type="region of interest" description="Disordered" evidence="2">
    <location>
        <begin position="413"/>
        <end position="471"/>
    </location>
</feature>
<dbReference type="GO" id="GO:0005774">
    <property type="term" value="C:vacuolar membrane"/>
    <property type="evidence" value="ECO:0007669"/>
    <property type="project" value="TreeGrafter"/>
</dbReference>
<feature type="compositionally biased region" description="Acidic residues" evidence="2">
    <location>
        <begin position="456"/>
        <end position="471"/>
    </location>
</feature>
<reference evidence="3" key="1">
    <citation type="submission" date="2021-01" db="EMBL/GenBank/DDBJ databases">
        <title>Chromosome-level genome assembly of a human fungal pathogen reveals clustering of transcriptionally co-regulated genes.</title>
        <authorList>
            <person name="Voorhies M."/>
            <person name="Cohen S."/>
            <person name="Shea T.P."/>
            <person name="Petrus S."/>
            <person name="Munoz J.F."/>
            <person name="Poplawski S."/>
            <person name="Goldman W.E."/>
            <person name="Michael T."/>
            <person name="Cuomo C.A."/>
            <person name="Sil A."/>
            <person name="Beyhan S."/>
        </authorList>
    </citation>
    <scope>NUCLEOTIDE SEQUENCE</scope>
    <source>
        <strain evidence="3">WU24</strain>
    </source>
</reference>
<evidence type="ECO:0000313" key="4">
    <source>
        <dbReference type="Proteomes" id="UP000663671"/>
    </source>
</evidence>
<dbReference type="Pfam" id="PF06218">
    <property type="entry name" value="NPR2"/>
    <property type="match status" value="1"/>
</dbReference>
<dbReference type="GO" id="GO:1990130">
    <property type="term" value="C:GATOR1 complex"/>
    <property type="evidence" value="ECO:0007669"/>
    <property type="project" value="TreeGrafter"/>
</dbReference>
<dbReference type="Proteomes" id="UP000663671">
    <property type="component" value="Chromosome 5"/>
</dbReference>
<dbReference type="GO" id="GO:0005096">
    <property type="term" value="F:GTPase activator activity"/>
    <property type="evidence" value="ECO:0007669"/>
    <property type="project" value="TreeGrafter"/>
</dbReference>